<dbReference type="EMBL" id="BJML01000004">
    <property type="protein sequence ID" value="GEB45622.1"/>
    <property type="molecule type" value="Genomic_DNA"/>
</dbReference>
<dbReference type="GeneID" id="57144260"/>
<feature type="region of interest" description="Disordered" evidence="1">
    <location>
        <begin position="372"/>
        <end position="410"/>
    </location>
</feature>
<dbReference type="OrthoDB" id="5069709at2"/>
<evidence type="ECO:0000256" key="1">
    <source>
        <dbReference type="SAM" id="MobiDB-lite"/>
    </source>
</evidence>
<gene>
    <name evidence="2" type="ORF">MTE01_15670</name>
</gene>
<proteinExistence type="predicted"/>
<name>A0A4Y3QKG6_MICTE</name>
<comment type="caution">
    <text evidence="2">The sequence shown here is derived from an EMBL/GenBank/DDBJ whole genome shotgun (WGS) entry which is preliminary data.</text>
</comment>
<accession>A0A4Y3QKG6</accession>
<sequence length="418" mass="41517">MSTVVAPGTTFSGSRVIESGRALAEAVKSGNWLDGGMAFLDTLGDAAAALTDPIGTLTACGLGWVMEHLKPLSTWLDQLAGSASNVASVASQWVSAGSSMRQAGADLTRRLSDLDGMTGGSITAYMRFATDAAKHLGAAGEWAEAAASGLTSASTLVTKMQGVVKSAISKVVATAIEAMAVVAASFGLGMGYAIARVVMKVNEMVNKVVRPLRAVLGSVKALTGLVQQLRGVFDRTSTTTAAALQSSAQTIRIDSGAVVDASDATRYGNSAAHDLTVKGQRADGVVYRPFTVSGEHASADFHLSGSGALSGAPTPDGAVIGQASLGGSAGAGGSLGGLTGLDAKTFAGAHGGNTGALIGGTTGGAAMAATSLSSAQGTGPGGLRPPMAGAGTQHGAGAGSRQKLGQRRRDLRVVIEDD</sequence>
<dbReference type="Proteomes" id="UP000319525">
    <property type="component" value="Unassembled WGS sequence"/>
</dbReference>
<evidence type="ECO:0000313" key="2">
    <source>
        <dbReference type="EMBL" id="GEB45622.1"/>
    </source>
</evidence>
<dbReference type="AlphaFoldDB" id="A0A4Y3QKG6"/>
<protein>
    <submittedName>
        <fullName evidence="2">Uncharacterized protein</fullName>
    </submittedName>
</protein>
<evidence type="ECO:0000313" key="3">
    <source>
        <dbReference type="Proteomes" id="UP000319525"/>
    </source>
</evidence>
<organism evidence="2 3">
    <name type="scientific">Microbacterium testaceum</name>
    <name type="common">Aureobacterium testaceum</name>
    <name type="synonym">Brevibacterium testaceum</name>
    <dbReference type="NCBI Taxonomy" id="2033"/>
    <lineage>
        <taxon>Bacteria</taxon>
        <taxon>Bacillati</taxon>
        <taxon>Actinomycetota</taxon>
        <taxon>Actinomycetes</taxon>
        <taxon>Micrococcales</taxon>
        <taxon>Microbacteriaceae</taxon>
        <taxon>Microbacterium</taxon>
    </lineage>
</organism>
<reference evidence="2 3" key="1">
    <citation type="submission" date="2019-06" db="EMBL/GenBank/DDBJ databases">
        <title>Whole genome shotgun sequence of Microbacterium testaceum NBRC 12675.</title>
        <authorList>
            <person name="Hosoyama A."/>
            <person name="Uohara A."/>
            <person name="Ohji S."/>
            <person name="Ichikawa N."/>
        </authorList>
    </citation>
    <scope>NUCLEOTIDE SEQUENCE [LARGE SCALE GENOMIC DNA]</scope>
    <source>
        <strain evidence="2 3">NBRC 12675</strain>
    </source>
</reference>
<dbReference type="RefSeq" id="WP_141376671.1">
    <property type="nucleotide sequence ID" value="NZ_BJML01000004.1"/>
</dbReference>